<evidence type="ECO:0000256" key="1">
    <source>
        <dbReference type="SAM" id="Coils"/>
    </source>
</evidence>
<dbReference type="Proteomes" id="UP001523566">
    <property type="component" value="Unassembled WGS sequence"/>
</dbReference>
<feature type="coiled-coil region" evidence="1">
    <location>
        <begin position="144"/>
        <end position="171"/>
    </location>
</feature>
<evidence type="ECO:0000313" key="2">
    <source>
        <dbReference type="EMBL" id="MCP1102444.1"/>
    </source>
</evidence>
<dbReference type="InterPro" id="IPR043756">
    <property type="entry name" value="DUF5702"/>
</dbReference>
<dbReference type="EMBL" id="JAMZFW010000010">
    <property type="protein sequence ID" value="MCP1102444.1"/>
    <property type="molecule type" value="Genomic_DNA"/>
</dbReference>
<accession>A0ABT1EA06</accession>
<sequence length="454" mass="52704">MKVKGEITVFLSLIFLILISFIAAMVESASIQVAKNQSRENINMAVESVFGEYQKKLWDQYHIFALDSTYETGNYDISRVNERISYYSGQNTEMEITDLLLLSDYENRHFRNQVLEYVKEKWGYGYMEEWIHTEKEIIEEDRDREEFTKDEDRAKKEIQEYLEENEASIDEDKNPIEHIEGIKKGGILELVKPKNVQISEKGVKGEDVYSQRDIQKGYGNVKIKGNEDIGIEKIAITEYALDHFECFTNQKEGKALEYQLEYILSGKYTDRTNLEEVVRKLIWLRFTPNYIYLRSDQELIAEARALALSISTLVAIPQMTEVLTQGILLAWAYGEGVMDVRSLLKGGGVPIMKTKESWSLQLMSLMKLGTEEDTIESPVHEEGLDYKAYLRLLFYLQRPKIVSDRILDLIEINLRDEGAAFFYVDYMVGGLVIQCTNRFRRGVSYQFPVSFSYN</sequence>
<dbReference type="Pfam" id="PF18960">
    <property type="entry name" value="DUF5702"/>
    <property type="match status" value="1"/>
</dbReference>
<keyword evidence="3" id="KW-1185">Reference proteome</keyword>
<name>A0ABT1EA06_9FIRM</name>
<comment type="caution">
    <text evidence="2">The sequence shown here is derived from an EMBL/GenBank/DDBJ whole genome shotgun (WGS) entry which is preliminary data.</text>
</comment>
<gene>
    <name evidence="2" type="ORF">NK125_08470</name>
</gene>
<proteinExistence type="predicted"/>
<dbReference type="RefSeq" id="WP_262066228.1">
    <property type="nucleotide sequence ID" value="NZ_JAMXOD010000010.1"/>
</dbReference>
<reference evidence="2 3" key="1">
    <citation type="journal article" date="2022" name="Genome Biol. Evol.">
        <title>Host diet, physiology and behaviors set the stage for Lachnospiraceae cladogenesis.</title>
        <authorList>
            <person name="Vera-Ponce De Leon A."/>
            <person name="Schneider M."/>
            <person name="Jahnes B.C."/>
            <person name="Sadowski V."/>
            <person name="Camuy-Velez L.A."/>
            <person name="Duan J."/>
            <person name="Sabree Z.L."/>
        </authorList>
    </citation>
    <scope>NUCLEOTIDE SEQUENCE [LARGE SCALE GENOMIC DNA]</scope>
    <source>
        <strain evidence="2 3">PAL113</strain>
    </source>
</reference>
<organism evidence="2 3">
    <name type="scientific">Aequitasia blattaphilus</name>
    <dbReference type="NCBI Taxonomy" id="2949332"/>
    <lineage>
        <taxon>Bacteria</taxon>
        <taxon>Bacillati</taxon>
        <taxon>Bacillota</taxon>
        <taxon>Clostridia</taxon>
        <taxon>Lachnospirales</taxon>
        <taxon>Lachnospiraceae</taxon>
        <taxon>Aequitasia</taxon>
    </lineage>
</organism>
<keyword evidence="1" id="KW-0175">Coiled coil</keyword>
<protein>
    <submittedName>
        <fullName evidence="2">DUF5702 domain-containing protein</fullName>
    </submittedName>
</protein>
<evidence type="ECO:0000313" key="3">
    <source>
        <dbReference type="Proteomes" id="UP001523566"/>
    </source>
</evidence>